<accession>A0ABX9VNL6</accession>
<evidence type="ECO:0000313" key="2">
    <source>
        <dbReference type="EMBL" id="RMI26445.1"/>
    </source>
</evidence>
<dbReference type="InterPro" id="IPR036779">
    <property type="entry name" value="LysM_dom_sf"/>
</dbReference>
<dbReference type="PROSITE" id="PS51782">
    <property type="entry name" value="LYSM"/>
    <property type="match status" value="1"/>
</dbReference>
<dbReference type="InterPro" id="IPR052196">
    <property type="entry name" value="Bact_Kbp"/>
</dbReference>
<dbReference type="Gene3D" id="3.10.350.10">
    <property type="entry name" value="LysM domain"/>
    <property type="match status" value="1"/>
</dbReference>
<dbReference type="PANTHER" id="PTHR34700">
    <property type="entry name" value="POTASSIUM BINDING PROTEIN KBP"/>
    <property type="match status" value="1"/>
</dbReference>
<dbReference type="CDD" id="cd00118">
    <property type="entry name" value="LysM"/>
    <property type="match status" value="1"/>
</dbReference>
<dbReference type="InterPro" id="IPR013783">
    <property type="entry name" value="Ig-like_fold"/>
</dbReference>
<dbReference type="RefSeq" id="WP_122139889.1">
    <property type="nucleotide sequence ID" value="NZ_RFLX01000002.1"/>
</dbReference>
<dbReference type="InterPro" id="IPR018392">
    <property type="entry name" value="LysM"/>
</dbReference>
<dbReference type="Gene3D" id="3.30.420.430">
    <property type="match status" value="1"/>
</dbReference>
<comment type="caution">
    <text evidence="2">The sequence shown here is derived from an EMBL/GenBank/DDBJ whole genome shotgun (WGS) entry which is preliminary data.</text>
</comment>
<organism evidence="2 3">
    <name type="scientific">Teichococcus wenyumeiae</name>
    <dbReference type="NCBI Taxonomy" id="2478470"/>
    <lineage>
        <taxon>Bacteria</taxon>
        <taxon>Pseudomonadati</taxon>
        <taxon>Pseudomonadota</taxon>
        <taxon>Alphaproteobacteria</taxon>
        <taxon>Acetobacterales</taxon>
        <taxon>Roseomonadaceae</taxon>
        <taxon>Roseomonas</taxon>
    </lineage>
</organism>
<evidence type="ECO:0000259" key="1">
    <source>
        <dbReference type="PROSITE" id="PS51782"/>
    </source>
</evidence>
<dbReference type="SUPFAM" id="SSF55957">
    <property type="entry name" value="Phosphoglucomutase, C-terminal domain"/>
    <property type="match status" value="1"/>
</dbReference>
<feature type="domain" description="LysM" evidence="1">
    <location>
        <begin position="273"/>
        <end position="322"/>
    </location>
</feature>
<protein>
    <submittedName>
        <fullName evidence="2">LysM peptidoglycan-binding domain-containing protein</fullName>
    </submittedName>
</protein>
<dbReference type="Gene3D" id="2.60.40.10">
    <property type="entry name" value="Immunoglobulins"/>
    <property type="match status" value="1"/>
</dbReference>
<evidence type="ECO:0000313" key="3">
    <source>
        <dbReference type="Proteomes" id="UP000274097"/>
    </source>
</evidence>
<dbReference type="PANTHER" id="PTHR34700:SF4">
    <property type="entry name" value="PHAGE-LIKE ELEMENT PBSX PROTEIN XKDP"/>
    <property type="match status" value="1"/>
</dbReference>
<dbReference type="EMBL" id="RFLX01000002">
    <property type="protein sequence ID" value="RMI26445.1"/>
    <property type="molecule type" value="Genomic_DNA"/>
</dbReference>
<dbReference type="Proteomes" id="UP000274097">
    <property type="component" value="Unassembled WGS sequence"/>
</dbReference>
<sequence length="325" mass="34129">MTDRMRMGLALGGLASVAAVAGGLWWQERRAVQPAAPPAAQLQPALAVLPPPIVPEAPGATEAGPRFDVARIGAKGAAVVAGRAAPGAEVVLHDREQELGRARADSRGEFVILPSEPLAPGAHELSLRSRDAQGRERIGEESVVVMVPEAAATAAPVAVLLPQTAAPRLLQGGTPAGDGRLGLDIVDYDEGGAMRFSGTAPAGGTVRVYVDQRHAGDATADQTGRWVLRPEPVPAPGRHVLRLDQVGPRGRVAARLELPFQRDAGTTPSLAADRIVVQPGNNLWRIARATYGRGIRYTVIQRANSDQIRDPALIYPGQIFTLPAP</sequence>
<dbReference type="SMART" id="SM00257">
    <property type="entry name" value="LysM"/>
    <property type="match status" value="1"/>
</dbReference>
<dbReference type="InterPro" id="IPR036900">
    <property type="entry name" value="A-D-PHexomutase_C_sf"/>
</dbReference>
<reference evidence="2 3" key="1">
    <citation type="submission" date="2018-10" db="EMBL/GenBank/DDBJ databases">
        <title>Roseomonas sp. nov., isolated from feces of Tibetan antelopes in the Qinghai-Tibet plateau, China.</title>
        <authorList>
            <person name="Tian Z."/>
        </authorList>
    </citation>
    <scope>NUCLEOTIDE SEQUENCE [LARGE SCALE GENOMIC DNA]</scope>
    <source>
        <strain evidence="2 3">Z23</strain>
    </source>
</reference>
<proteinExistence type="predicted"/>
<keyword evidence="3" id="KW-1185">Reference proteome</keyword>
<name>A0ABX9VNL6_9PROT</name>
<gene>
    <name evidence="2" type="ORF">EBE87_03980</name>
</gene>
<dbReference type="Pfam" id="PF01476">
    <property type="entry name" value="LysM"/>
    <property type="match status" value="1"/>
</dbReference>